<dbReference type="InterPro" id="IPR032805">
    <property type="entry name" value="Wax_synthase_dom"/>
</dbReference>
<name>A0AA43TP64_9LECA</name>
<organism evidence="8 9">
    <name type="scientific">Ramalina farinacea</name>
    <dbReference type="NCBI Taxonomy" id="258253"/>
    <lineage>
        <taxon>Eukaryota</taxon>
        <taxon>Fungi</taxon>
        <taxon>Dikarya</taxon>
        <taxon>Ascomycota</taxon>
        <taxon>Pezizomycotina</taxon>
        <taxon>Lecanoromycetes</taxon>
        <taxon>OSLEUM clade</taxon>
        <taxon>Lecanoromycetidae</taxon>
        <taxon>Lecanorales</taxon>
        <taxon>Lecanorineae</taxon>
        <taxon>Ramalinaceae</taxon>
        <taxon>Ramalina</taxon>
    </lineage>
</organism>
<evidence type="ECO:0000256" key="6">
    <source>
        <dbReference type="SAM" id="Phobius"/>
    </source>
</evidence>
<evidence type="ECO:0000313" key="9">
    <source>
        <dbReference type="Proteomes" id="UP001161017"/>
    </source>
</evidence>
<feature type="transmembrane region" description="Helical" evidence="6">
    <location>
        <begin position="42"/>
        <end position="58"/>
    </location>
</feature>
<keyword evidence="3 6" id="KW-1133">Transmembrane helix</keyword>
<evidence type="ECO:0000256" key="3">
    <source>
        <dbReference type="ARBA" id="ARBA00022989"/>
    </source>
</evidence>
<evidence type="ECO:0000256" key="5">
    <source>
        <dbReference type="SAM" id="MobiDB-lite"/>
    </source>
</evidence>
<dbReference type="EMBL" id="JAPUFD010000003">
    <property type="protein sequence ID" value="MDI1486211.1"/>
    <property type="molecule type" value="Genomic_DNA"/>
</dbReference>
<evidence type="ECO:0000256" key="2">
    <source>
        <dbReference type="ARBA" id="ARBA00022692"/>
    </source>
</evidence>
<accession>A0AA43TP64</accession>
<feature type="compositionally biased region" description="Basic and acidic residues" evidence="5">
    <location>
        <begin position="179"/>
        <end position="198"/>
    </location>
</feature>
<feature type="transmembrane region" description="Helical" evidence="6">
    <location>
        <begin position="474"/>
        <end position="496"/>
    </location>
</feature>
<keyword evidence="2 6" id="KW-0812">Transmembrane</keyword>
<keyword evidence="4 6" id="KW-0472">Membrane</keyword>
<feature type="transmembrane region" description="Helical" evidence="6">
    <location>
        <begin position="435"/>
        <end position="454"/>
    </location>
</feature>
<comment type="subcellular location">
    <subcellularLocation>
        <location evidence="1">Membrane</location>
        <topology evidence="1">Multi-pass membrane protein</topology>
    </subcellularLocation>
</comment>
<evidence type="ECO:0000256" key="4">
    <source>
        <dbReference type="ARBA" id="ARBA00023136"/>
    </source>
</evidence>
<dbReference type="AlphaFoldDB" id="A0AA43TP64"/>
<dbReference type="Pfam" id="PF13813">
    <property type="entry name" value="MBOAT_2"/>
    <property type="match status" value="1"/>
</dbReference>
<feature type="compositionally biased region" description="Basic and acidic residues" evidence="5">
    <location>
        <begin position="129"/>
        <end position="138"/>
    </location>
</feature>
<dbReference type="GO" id="GO:0016020">
    <property type="term" value="C:membrane"/>
    <property type="evidence" value="ECO:0007669"/>
    <property type="project" value="UniProtKB-SubCell"/>
</dbReference>
<evidence type="ECO:0000313" key="8">
    <source>
        <dbReference type="EMBL" id="MDI1486211.1"/>
    </source>
</evidence>
<evidence type="ECO:0000259" key="7">
    <source>
        <dbReference type="Pfam" id="PF13813"/>
    </source>
</evidence>
<comment type="caution">
    <text evidence="8">The sequence shown here is derived from an EMBL/GenBank/DDBJ whole genome shotgun (WGS) entry which is preliminary data.</text>
</comment>
<dbReference type="Proteomes" id="UP001161017">
    <property type="component" value="Unassembled WGS sequence"/>
</dbReference>
<feature type="transmembrane region" description="Helical" evidence="6">
    <location>
        <begin position="401"/>
        <end position="423"/>
    </location>
</feature>
<protein>
    <recommendedName>
        <fullName evidence="7">Wax synthase domain-containing protein</fullName>
    </recommendedName>
</protein>
<proteinExistence type="predicted"/>
<reference evidence="8" key="1">
    <citation type="journal article" date="2023" name="Genome Biol. Evol.">
        <title>First Whole Genome Sequence and Flow Cytometry Genome Size Data for the Lichen-Forming Fungus Ramalina farinacea (Ascomycota).</title>
        <authorList>
            <person name="Llewellyn T."/>
            <person name="Mian S."/>
            <person name="Hill R."/>
            <person name="Leitch I.J."/>
            <person name="Gaya E."/>
        </authorList>
    </citation>
    <scope>NUCLEOTIDE SEQUENCE</scope>
    <source>
        <strain evidence="8">LIQ254RAFAR</strain>
    </source>
</reference>
<sequence>MPPPSPPLPCQASSPSTVALPLDDLPVLYHNLTHHLIPGPQSISYGIPLLLLPFALAIPPERMSHRALRLTFLPIMYACIIHAWWCIGGVDVISVTSGLWCTSVIGIRDVRRDARRVFWRARVEDRGEKESDRLRRPEMGGVGSVGGEDVRKEGFRQRRAGRTPEYRAEAKGEPMIQNPKDDEHSPEHDESSTADHGEIVEERYPIDGLRKRWKWILVLLVSLRLVGWRVGDQSHDRTQPYRPMSRLAYLKHASSVALLGYLVLDASFLYVPCDPYFTVSGIGVDDPYLPSSCPSNPFFKLLQILPPRLLRCSALAAQVFALVSGGFYLSTIPAVLANALGLFPEEWSPHAWPHFYGSFSAVYDRGLRGLWGTWWHQMEREITGNTGRALASLLGLPPRSFARYTFMVAIGFFLSGTVHMGMIPPQPLSQKLSVNMMRLYIGGFFWCQVPGIGIETLVSKLTYRYAPGMAKQPWIKVVAFAWTGFWLCLTLPLLVVPFREIGYWRGSPVPVSVLRYAHERWRQCGL</sequence>
<feature type="transmembrane region" description="Helical" evidence="6">
    <location>
        <begin position="70"/>
        <end position="87"/>
    </location>
</feature>
<evidence type="ECO:0000256" key="1">
    <source>
        <dbReference type="ARBA" id="ARBA00004141"/>
    </source>
</evidence>
<gene>
    <name evidence="8" type="ORF">OHK93_005437</name>
</gene>
<feature type="compositionally biased region" description="Basic and acidic residues" evidence="5">
    <location>
        <begin position="148"/>
        <end position="172"/>
    </location>
</feature>
<feature type="region of interest" description="Disordered" evidence="5">
    <location>
        <begin position="129"/>
        <end position="198"/>
    </location>
</feature>
<feature type="transmembrane region" description="Helical" evidence="6">
    <location>
        <begin position="93"/>
        <end position="110"/>
    </location>
</feature>
<keyword evidence="9" id="KW-1185">Reference proteome</keyword>
<feature type="domain" description="Wax synthase" evidence="7">
    <location>
        <begin position="352"/>
        <end position="422"/>
    </location>
</feature>